<gene>
    <name evidence="1" type="ORF">KI387_003971</name>
</gene>
<keyword evidence="2" id="KW-1185">Reference proteome</keyword>
<feature type="non-terminal residue" evidence="1">
    <location>
        <position position="1"/>
    </location>
</feature>
<name>A0AA38LNN8_TAXCH</name>
<sequence>AEVGLRMNDSVPTLLSRIRADVTPAEWTLINRLGLSGIRYYSRITRNHAMLQA</sequence>
<organism evidence="1 2">
    <name type="scientific">Taxus chinensis</name>
    <name type="common">Chinese yew</name>
    <name type="synonym">Taxus wallichiana var. chinensis</name>
    <dbReference type="NCBI Taxonomy" id="29808"/>
    <lineage>
        <taxon>Eukaryota</taxon>
        <taxon>Viridiplantae</taxon>
        <taxon>Streptophyta</taxon>
        <taxon>Embryophyta</taxon>
        <taxon>Tracheophyta</taxon>
        <taxon>Spermatophyta</taxon>
        <taxon>Pinopsida</taxon>
        <taxon>Pinidae</taxon>
        <taxon>Conifers II</taxon>
        <taxon>Cupressales</taxon>
        <taxon>Taxaceae</taxon>
        <taxon>Taxus</taxon>
    </lineage>
</organism>
<accession>A0AA38LNN8</accession>
<feature type="non-terminal residue" evidence="1">
    <location>
        <position position="53"/>
    </location>
</feature>
<protein>
    <submittedName>
        <fullName evidence="1">Uncharacterized protein</fullName>
    </submittedName>
</protein>
<evidence type="ECO:0000313" key="2">
    <source>
        <dbReference type="Proteomes" id="UP000824469"/>
    </source>
</evidence>
<dbReference type="EMBL" id="JAHRHJ020000001">
    <property type="protein sequence ID" value="KAH9331863.1"/>
    <property type="molecule type" value="Genomic_DNA"/>
</dbReference>
<reference evidence="1 2" key="1">
    <citation type="journal article" date="2021" name="Nat. Plants">
        <title>The Taxus genome provides insights into paclitaxel biosynthesis.</title>
        <authorList>
            <person name="Xiong X."/>
            <person name="Gou J."/>
            <person name="Liao Q."/>
            <person name="Li Y."/>
            <person name="Zhou Q."/>
            <person name="Bi G."/>
            <person name="Li C."/>
            <person name="Du R."/>
            <person name="Wang X."/>
            <person name="Sun T."/>
            <person name="Guo L."/>
            <person name="Liang H."/>
            <person name="Lu P."/>
            <person name="Wu Y."/>
            <person name="Zhang Z."/>
            <person name="Ro D.K."/>
            <person name="Shang Y."/>
            <person name="Huang S."/>
            <person name="Yan J."/>
        </authorList>
    </citation>
    <scope>NUCLEOTIDE SEQUENCE [LARGE SCALE GENOMIC DNA]</scope>
    <source>
        <strain evidence="1">Ta-2019</strain>
    </source>
</reference>
<dbReference type="AlphaFoldDB" id="A0AA38LNN8"/>
<proteinExistence type="predicted"/>
<dbReference type="Proteomes" id="UP000824469">
    <property type="component" value="Unassembled WGS sequence"/>
</dbReference>
<comment type="caution">
    <text evidence="1">The sequence shown here is derived from an EMBL/GenBank/DDBJ whole genome shotgun (WGS) entry which is preliminary data.</text>
</comment>
<evidence type="ECO:0000313" key="1">
    <source>
        <dbReference type="EMBL" id="KAH9331863.1"/>
    </source>
</evidence>